<feature type="region of interest" description="Disordered" evidence="1">
    <location>
        <begin position="27"/>
        <end position="52"/>
    </location>
</feature>
<reference evidence="2" key="1">
    <citation type="journal article" date="2022" name="bioRxiv">
        <title>Genomics of Preaxostyla Flagellates Illuminates Evolutionary Transitions and the Path Towards Mitochondrial Loss.</title>
        <authorList>
            <person name="Novak L.V.F."/>
            <person name="Treitli S.C."/>
            <person name="Pyrih J."/>
            <person name="Halakuc P."/>
            <person name="Pipaliya S.V."/>
            <person name="Vacek V."/>
            <person name="Brzon O."/>
            <person name="Soukal P."/>
            <person name="Eme L."/>
            <person name="Dacks J.B."/>
            <person name="Karnkowska A."/>
            <person name="Elias M."/>
            <person name="Hampl V."/>
        </authorList>
    </citation>
    <scope>NUCLEOTIDE SEQUENCE</scope>
    <source>
        <strain evidence="2">RCP-MX</strain>
    </source>
</reference>
<accession>A0ABQ8U8L3</accession>
<feature type="region of interest" description="Disordered" evidence="1">
    <location>
        <begin position="268"/>
        <end position="293"/>
    </location>
</feature>
<dbReference type="Proteomes" id="UP001141327">
    <property type="component" value="Unassembled WGS sequence"/>
</dbReference>
<comment type="caution">
    <text evidence="2">The sequence shown here is derived from an EMBL/GenBank/DDBJ whole genome shotgun (WGS) entry which is preliminary data.</text>
</comment>
<evidence type="ECO:0000313" key="3">
    <source>
        <dbReference type="Proteomes" id="UP001141327"/>
    </source>
</evidence>
<keyword evidence="3" id="KW-1185">Reference proteome</keyword>
<sequence>MPTQPTVADDDANVDDEVRNEDIDRLIAQGEGLSDGEGDPVPPDCLETGEDDQFMRDERDRIAYEMMHPPPSDEPEPKKRGKKAAPTTVSAPAGPAPVTVPLAEKIEARKYAEEKVTPENVGSKHPQAVVSLRERAEKEHIVANLARKLGNSEIQEADLRAMTGDELENYHSQLRTKVDQKAIDALAHSDFFTDTYITCVSEAVHAGGQYFKRDTTPVKAQLESRKPQIASAIQDLLKENPDIAANMSPSMRLLMVTVLSVAAGVAQSPPLGDQKTALPVMTEASATSTSPPS</sequence>
<protein>
    <submittedName>
        <fullName evidence="2">Uncharacterized protein</fullName>
    </submittedName>
</protein>
<name>A0ABQ8U8L3_9EUKA</name>
<feature type="compositionally biased region" description="Low complexity" evidence="1">
    <location>
        <begin position="284"/>
        <end position="293"/>
    </location>
</feature>
<evidence type="ECO:0000256" key="1">
    <source>
        <dbReference type="SAM" id="MobiDB-lite"/>
    </source>
</evidence>
<feature type="region of interest" description="Disordered" evidence="1">
    <location>
        <begin position="64"/>
        <end position="98"/>
    </location>
</feature>
<evidence type="ECO:0000313" key="2">
    <source>
        <dbReference type="EMBL" id="KAJ4453947.1"/>
    </source>
</evidence>
<proteinExistence type="predicted"/>
<gene>
    <name evidence="2" type="ORF">PAPYR_11451</name>
</gene>
<organism evidence="2 3">
    <name type="scientific">Paratrimastix pyriformis</name>
    <dbReference type="NCBI Taxonomy" id="342808"/>
    <lineage>
        <taxon>Eukaryota</taxon>
        <taxon>Metamonada</taxon>
        <taxon>Preaxostyla</taxon>
        <taxon>Paratrimastigidae</taxon>
        <taxon>Paratrimastix</taxon>
    </lineage>
</organism>
<dbReference type="EMBL" id="JAPMOS010000199">
    <property type="protein sequence ID" value="KAJ4453947.1"/>
    <property type="molecule type" value="Genomic_DNA"/>
</dbReference>